<dbReference type="InterPro" id="IPR023996">
    <property type="entry name" value="TonB-dep_OMP_SusC/RagA"/>
</dbReference>
<evidence type="ECO:0000256" key="4">
    <source>
        <dbReference type="ARBA" id="ARBA00022692"/>
    </source>
</evidence>
<evidence type="ECO:0000256" key="8">
    <source>
        <dbReference type="PROSITE-ProRule" id="PRU01360"/>
    </source>
</evidence>
<dbReference type="InterPro" id="IPR036942">
    <property type="entry name" value="Beta-barrel_TonB_sf"/>
</dbReference>
<feature type="transmembrane region" description="Helical" evidence="10">
    <location>
        <begin position="32"/>
        <end position="50"/>
    </location>
</feature>
<dbReference type="AlphaFoldDB" id="A0A1G9V3X7"/>
<evidence type="ECO:0000256" key="5">
    <source>
        <dbReference type="ARBA" id="ARBA00023077"/>
    </source>
</evidence>
<feature type="transmembrane region" description="Helical" evidence="10">
    <location>
        <begin position="6"/>
        <end position="23"/>
    </location>
</feature>
<dbReference type="InterPro" id="IPR008969">
    <property type="entry name" value="CarboxyPept-like_regulatory"/>
</dbReference>
<dbReference type="SUPFAM" id="SSF56935">
    <property type="entry name" value="Porins"/>
    <property type="match status" value="1"/>
</dbReference>
<dbReference type="Gene3D" id="2.170.130.10">
    <property type="entry name" value="TonB-dependent receptor, plug domain"/>
    <property type="match status" value="1"/>
</dbReference>
<keyword evidence="7 8" id="KW-0998">Cell outer membrane</keyword>
<protein>
    <submittedName>
        <fullName evidence="13">TonB-linked outer membrane protein, SusC/RagA family</fullName>
    </submittedName>
</protein>
<keyword evidence="10" id="KW-1133">Transmembrane helix</keyword>
<dbReference type="InterPro" id="IPR023997">
    <property type="entry name" value="TonB-dep_OMP_SusC/RagA_CS"/>
</dbReference>
<evidence type="ECO:0000313" key="14">
    <source>
        <dbReference type="Proteomes" id="UP000199440"/>
    </source>
</evidence>
<gene>
    <name evidence="13" type="ORF">SAMN04488514_11292</name>
</gene>
<dbReference type="Proteomes" id="UP000199440">
    <property type="component" value="Unassembled WGS sequence"/>
</dbReference>
<dbReference type="Pfam" id="PF00593">
    <property type="entry name" value="TonB_dep_Rec_b-barrel"/>
    <property type="match status" value="1"/>
</dbReference>
<sequence length="1019" mass="110180">MLSILQYIIALFKIILICLFKTFQKRTIMKRTFYLMPTLLLVFFAQILAAQNPSVSGTIKDDVGVPLPGASIVVKGTSTGVVSDFDGNFSINVEDNGVLVVSYLGYLTKEVTVNGQSNLVIDMVQDAASLEEVVVVGYGQVKKSDLTGSVSSIKGEDISLQAVGNPVQGLAGTTSGVQVLQESGQPGSNLSVLIRGGNSLLGGNSPLYVVDGFPIIGDISSINPNDIVSIEVLKDASSTAIYGSRGANGVIIVSTKRGKEGKTVIEYSGYTGFQKVSKTIDMLNAKEFATLANLRAANDGDAAFFTDSEIASFGQGTDWQDEVFQEAIIQNHSVTVSGGNDKTLFNISGNYFSQDGIILNSGYKYLQLSTSIEHKINSKWKVSLSNIINRSKSNSIFSNNTERGAGVLSGALIAPPTVPVYDSEGNYSNVRQYSFSPDILEHPVAMALERKQLVTKNSLLLNLNLEGKLTKHLVFNTFVGAQHDSSRGDNYSPSIFQPSATGSASISYSELTDIINENLLTYTNVIGEDHDFKLLGGITSQKTTSQSLNASSTGFLSDVLENYSLQSGNTPGTPRSADSEYSILSGLGRLNYGYKGRYLFTASMRADGSSVFGKSNKWGYFPSAAIAWRVSEEEFLNNSDDISSLKLRASWGKTGNTAVSPYQSLSILSSVQTVFDDNLNIGYAPGSTRSNPDLKWETTAQVDLGIDLGLFKNRLLFTFDYYIKKTEDLLASIPVVLSSGYSTQVTNLGDMENKGFELSLNSTILDGAFKWDLGGNFSVNRNEVLSLPGGGDIFGVGFTALPAMSLVREGYPVGVFYGLVEDGLTDDGAINYVDTDVNGEINSLDRQIIGDPNPDFVFGLNSSLNYKNFGLDILINGVQGNDILNYNLANVADGFSFGINQVSDVLGNYWTPENPDPNAKYPKISKNTRYEGSDRFIEDGSYVQIKNIKLSYSLKGDDFKFLPFTNAQIYVNAQNLATFTDYSFYSPATNTRGGGISKGIDQFGYPDTRTFMLGIQASF</sequence>
<dbReference type="Pfam" id="PF07715">
    <property type="entry name" value="Plug"/>
    <property type="match status" value="1"/>
</dbReference>
<evidence type="ECO:0000256" key="2">
    <source>
        <dbReference type="ARBA" id="ARBA00022448"/>
    </source>
</evidence>
<feature type="domain" description="TonB-dependent receptor-like beta-barrel" evidence="11">
    <location>
        <begin position="458"/>
        <end position="976"/>
    </location>
</feature>
<evidence type="ECO:0000256" key="3">
    <source>
        <dbReference type="ARBA" id="ARBA00022452"/>
    </source>
</evidence>
<evidence type="ECO:0000256" key="6">
    <source>
        <dbReference type="ARBA" id="ARBA00023136"/>
    </source>
</evidence>
<comment type="similarity">
    <text evidence="8 9">Belongs to the TonB-dependent receptor family.</text>
</comment>
<evidence type="ECO:0000256" key="1">
    <source>
        <dbReference type="ARBA" id="ARBA00004571"/>
    </source>
</evidence>
<keyword evidence="5 9" id="KW-0798">TonB box</keyword>
<evidence type="ECO:0000259" key="11">
    <source>
        <dbReference type="Pfam" id="PF00593"/>
    </source>
</evidence>
<keyword evidence="4 8" id="KW-0812">Transmembrane</keyword>
<comment type="subcellular location">
    <subcellularLocation>
        <location evidence="1 8">Cell outer membrane</location>
        <topology evidence="1 8">Multi-pass membrane protein</topology>
    </subcellularLocation>
</comment>
<dbReference type="Gene3D" id="2.60.40.1120">
    <property type="entry name" value="Carboxypeptidase-like, regulatory domain"/>
    <property type="match status" value="1"/>
</dbReference>
<dbReference type="InterPro" id="IPR037066">
    <property type="entry name" value="Plug_dom_sf"/>
</dbReference>
<proteinExistence type="inferred from homology"/>
<evidence type="ECO:0000259" key="12">
    <source>
        <dbReference type="Pfam" id="PF07715"/>
    </source>
</evidence>
<keyword evidence="6 8" id="KW-0472">Membrane</keyword>
<dbReference type="SUPFAM" id="SSF49464">
    <property type="entry name" value="Carboxypeptidase regulatory domain-like"/>
    <property type="match status" value="1"/>
</dbReference>
<dbReference type="NCBIfam" id="TIGR04057">
    <property type="entry name" value="SusC_RagA_signa"/>
    <property type="match status" value="1"/>
</dbReference>
<keyword evidence="2 8" id="KW-0813">Transport</keyword>
<evidence type="ECO:0000313" key="13">
    <source>
        <dbReference type="EMBL" id="SDM66535.1"/>
    </source>
</evidence>
<evidence type="ECO:0000256" key="10">
    <source>
        <dbReference type="SAM" id="Phobius"/>
    </source>
</evidence>
<dbReference type="Gene3D" id="2.40.170.20">
    <property type="entry name" value="TonB-dependent receptor, beta-barrel domain"/>
    <property type="match status" value="1"/>
</dbReference>
<keyword evidence="14" id="KW-1185">Reference proteome</keyword>
<dbReference type="InterPro" id="IPR000531">
    <property type="entry name" value="Beta-barrel_TonB"/>
</dbReference>
<dbReference type="STRING" id="192904.SAMN04488514_11292"/>
<evidence type="ECO:0000256" key="9">
    <source>
        <dbReference type="RuleBase" id="RU003357"/>
    </source>
</evidence>
<feature type="domain" description="TonB-dependent receptor plug" evidence="12">
    <location>
        <begin position="143"/>
        <end position="250"/>
    </location>
</feature>
<dbReference type="NCBIfam" id="TIGR04056">
    <property type="entry name" value="OMP_RagA_SusC"/>
    <property type="match status" value="1"/>
</dbReference>
<dbReference type="OrthoDB" id="9768177at2"/>
<dbReference type="EMBL" id="FNGV01000012">
    <property type="protein sequence ID" value="SDM66535.1"/>
    <property type="molecule type" value="Genomic_DNA"/>
</dbReference>
<dbReference type="PROSITE" id="PS52016">
    <property type="entry name" value="TONB_DEPENDENT_REC_3"/>
    <property type="match status" value="1"/>
</dbReference>
<dbReference type="Pfam" id="PF13715">
    <property type="entry name" value="CarbopepD_reg_2"/>
    <property type="match status" value="1"/>
</dbReference>
<dbReference type="InterPro" id="IPR039426">
    <property type="entry name" value="TonB-dep_rcpt-like"/>
</dbReference>
<name>A0A1G9V3X7_9FLAO</name>
<evidence type="ECO:0000256" key="7">
    <source>
        <dbReference type="ARBA" id="ARBA00023237"/>
    </source>
</evidence>
<dbReference type="GO" id="GO:0009279">
    <property type="term" value="C:cell outer membrane"/>
    <property type="evidence" value="ECO:0007669"/>
    <property type="project" value="UniProtKB-SubCell"/>
</dbReference>
<accession>A0A1G9V3X7</accession>
<reference evidence="13 14" key="1">
    <citation type="submission" date="2016-10" db="EMBL/GenBank/DDBJ databases">
        <authorList>
            <person name="de Groot N.N."/>
        </authorList>
    </citation>
    <scope>NUCLEOTIDE SEQUENCE [LARGE SCALE GENOMIC DNA]</scope>
    <source>
        <strain evidence="13 14">DSM 19886</strain>
    </source>
</reference>
<organism evidence="13 14">
    <name type="scientific">Kriegella aquimaris</name>
    <dbReference type="NCBI Taxonomy" id="192904"/>
    <lineage>
        <taxon>Bacteria</taxon>
        <taxon>Pseudomonadati</taxon>
        <taxon>Bacteroidota</taxon>
        <taxon>Flavobacteriia</taxon>
        <taxon>Flavobacteriales</taxon>
        <taxon>Flavobacteriaceae</taxon>
        <taxon>Kriegella</taxon>
    </lineage>
</organism>
<dbReference type="InterPro" id="IPR012910">
    <property type="entry name" value="Plug_dom"/>
</dbReference>
<keyword evidence="3 8" id="KW-1134">Transmembrane beta strand</keyword>